<feature type="transmembrane region" description="Helical" evidence="7">
    <location>
        <begin position="112"/>
        <end position="134"/>
    </location>
</feature>
<keyword evidence="5 7" id="KW-1133">Transmembrane helix</keyword>
<dbReference type="EMBL" id="BAAARB010000002">
    <property type="protein sequence ID" value="GAA2369597.1"/>
    <property type="molecule type" value="Genomic_DNA"/>
</dbReference>
<accession>A0ABP5U4Z9</accession>
<feature type="domain" description="Major facilitator superfamily (MFS) profile" evidence="8">
    <location>
        <begin position="21"/>
        <end position="496"/>
    </location>
</feature>
<dbReference type="InterPro" id="IPR020846">
    <property type="entry name" value="MFS_dom"/>
</dbReference>
<evidence type="ECO:0000256" key="6">
    <source>
        <dbReference type="ARBA" id="ARBA00023136"/>
    </source>
</evidence>
<feature type="transmembrane region" description="Helical" evidence="7">
    <location>
        <begin position="58"/>
        <end position="75"/>
    </location>
</feature>
<dbReference type="Pfam" id="PF07690">
    <property type="entry name" value="MFS_1"/>
    <property type="match status" value="1"/>
</dbReference>
<evidence type="ECO:0000256" key="3">
    <source>
        <dbReference type="ARBA" id="ARBA00022475"/>
    </source>
</evidence>
<feature type="transmembrane region" description="Helical" evidence="7">
    <location>
        <begin position="339"/>
        <end position="358"/>
    </location>
</feature>
<dbReference type="Gene3D" id="1.20.1720.10">
    <property type="entry name" value="Multidrug resistance protein D"/>
    <property type="match status" value="1"/>
</dbReference>
<feature type="transmembrane region" description="Helical" evidence="7">
    <location>
        <begin position="171"/>
        <end position="195"/>
    </location>
</feature>
<gene>
    <name evidence="9" type="ORF">GCM10009855_06140</name>
</gene>
<sequence length="505" mass="51667">MPSVPPPTGTAPAADRKTWFGLAVLMLPVLLVSMDFSVLYLAMPTITAALDPSATQQLWILDIYGFLIAGLLITMGNLGDRIGRRRILLCGAGVFGGASVLAAFSPGAGALIAARALMGVGGATLMPASLALIANMFKRSHERARAIGVWTSAFAGGAAIGPVLGGLLLHHYWWGVVFLINVPVLAVLFAAGPFVLPEYRSARTGRFDVVGVALSLLGILPAVYAVKALATEGVSPLAATAGLVGIAMFAVFLRHEARTRDPLLDLNLFRNPTVSVCLAIALVGMMAEGGIAYLSNVYLQSVLGHDVLAAALAGLPMAVTIAVFSVVADRIARLVGKRYALAGSLVVAATANLGFIALGTTSSLWVYMALSALAGIGYGVQFSLVTDVVVGAVPPEQSGAASGISETCFELGTALGLALFGSLATAVFLSRGGDSGVTGSLGETLVRADAMSTGGDALATAAREAFVDGLHATTLVSGLLLAVLSIVTVLAMRRSEHRAEAAVEV</sequence>
<dbReference type="RefSeq" id="WP_278125343.1">
    <property type="nucleotide sequence ID" value="NZ_BAAARB010000002.1"/>
</dbReference>
<keyword evidence="2" id="KW-0813">Transport</keyword>
<proteinExistence type="predicted"/>
<feature type="transmembrane region" description="Helical" evidence="7">
    <location>
        <begin position="233"/>
        <end position="253"/>
    </location>
</feature>
<reference evidence="10" key="1">
    <citation type="journal article" date="2019" name="Int. J. Syst. Evol. Microbiol.">
        <title>The Global Catalogue of Microorganisms (GCM) 10K type strain sequencing project: providing services to taxonomists for standard genome sequencing and annotation.</title>
        <authorList>
            <consortium name="The Broad Institute Genomics Platform"/>
            <consortium name="The Broad Institute Genome Sequencing Center for Infectious Disease"/>
            <person name="Wu L."/>
            <person name="Ma J."/>
        </authorList>
    </citation>
    <scope>NUCLEOTIDE SEQUENCE [LARGE SCALE GENOMIC DNA]</scope>
    <source>
        <strain evidence="10">JCM 16227</strain>
    </source>
</reference>
<feature type="transmembrane region" description="Helical" evidence="7">
    <location>
        <begin position="364"/>
        <end position="390"/>
    </location>
</feature>
<dbReference type="Gene3D" id="1.20.1250.20">
    <property type="entry name" value="MFS general substrate transporter like domains"/>
    <property type="match status" value="1"/>
</dbReference>
<dbReference type="CDD" id="cd17321">
    <property type="entry name" value="MFS_MMR_MDR_like"/>
    <property type="match status" value="1"/>
</dbReference>
<keyword evidence="3" id="KW-1003">Cell membrane</keyword>
<name>A0ABP5U4Z9_9ACTN</name>
<evidence type="ECO:0000256" key="2">
    <source>
        <dbReference type="ARBA" id="ARBA00022448"/>
    </source>
</evidence>
<dbReference type="InterPro" id="IPR036259">
    <property type="entry name" value="MFS_trans_sf"/>
</dbReference>
<organism evidence="9 10">
    <name type="scientific">Gordonia cholesterolivorans</name>
    <dbReference type="NCBI Taxonomy" id="559625"/>
    <lineage>
        <taxon>Bacteria</taxon>
        <taxon>Bacillati</taxon>
        <taxon>Actinomycetota</taxon>
        <taxon>Actinomycetes</taxon>
        <taxon>Mycobacteriales</taxon>
        <taxon>Gordoniaceae</taxon>
        <taxon>Gordonia</taxon>
    </lineage>
</organism>
<dbReference type="Proteomes" id="UP001501170">
    <property type="component" value="Unassembled WGS sequence"/>
</dbReference>
<feature type="transmembrane region" description="Helical" evidence="7">
    <location>
        <begin position="307"/>
        <end position="327"/>
    </location>
</feature>
<feature type="transmembrane region" description="Helical" evidence="7">
    <location>
        <begin position="207"/>
        <end position="227"/>
    </location>
</feature>
<evidence type="ECO:0000256" key="5">
    <source>
        <dbReference type="ARBA" id="ARBA00022989"/>
    </source>
</evidence>
<evidence type="ECO:0000256" key="1">
    <source>
        <dbReference type="ARBA" id="ARBA00004651"/>
    </source>
</evidence>
<keyword evidence="4 7" id="KW-0812">Transmembrane</keyword>
<keyword evidence="6 7" id="KW-0472">Membrane</keyword>
<dbReference type="PANTHER" id="PTHR42718:SF47">
    <property type="entry name" value="METHYL VIOLOGEN RESISTANCE PROTEIN SMVA"/>
    <property type="match status" value="1"/>
</dbReference>
<feature type="transmembrane region" description="Helical" evidence="7">
    <location>
        <begin position="470"/>
        <end position="491"/>
    </location>
</feature>
<feature type="transmembrane region" description="Helical" evidence="7">
    <location>
        <begin position="87"/>
        <end position="106"/>
    </location>
</feature>
<comment type="caution">
    <text evidence="9">The sequence shown here is derived from an EMBL/GenBank/DDBJ whole genome shotgun (WGS) entry which is preliminary data.</text>
</comment>
<dbReference type="PROSITE" id="PS50850">
    <property type="entry name" value="MFS"/>
    <property type="match status" value="1"/>
</dbReference>
<evidence type="ECO:0000259" key="8">
    <source>
        <dbReference type="PROSITE" id="PS50850"/>
    </source>
</evidence>
<protein>
    <submittedName>
        <fullName evidence="9">MFS transporter</fullName>
    </submittedName>
</protein>
<evidence type="ECO:0000256" key="4">
    <source>
        <dbReference type="ARBA" id="ARBA00022692"/>
    </source>
</evidence>
<evidence type="ECO:0000256" key="7">
    <source>
        <dbReference type="SAM" id="Phobius"/>
    </source>
</evidence>
<feature type="transmembrane region" description="Helical" evidence="7">
    <location>
        <begin position="274"/>
        <end position="295"/>
    </location>
</feature>
<feature type="transmembrane region" description="Helical" evidence="7">
    <location>
        <begin position="411"/>
        <end position="429"/>
    </location>
</feature>
<comment type="subcellular location">
    <subcellularLocation>
        <location evidence="1">Cell membrane</location>
        <topology evidence="1">Multi-pass membrane protein</topology>
    </subcellularLocation>
</comment>
<evidence type="ECO:0000313" key="9">
    <source>
        <dbReference type="EMBL" id="GAA2369597.1"/>
    </source>
</evidence>
<evidence type="ECO:0000313" key="10">
    <source>
        <dbReference type="Proteomes" id="UP001501170"/>
    </source>
</evidence>
<dbReference type="PANTHER" id="PTHR42718">
    <property type="entry name" value="MAJOR FACILITATOR SUPERFAMILY MULTIDRUG TRANSPORTER MFSC"/>
    <property type="match status" value="1"/>
</dbReference>
<keyword evidence="10" id="KW-1185">Reference proteome</keyword>
<feature type="transmembrane region" description="Helical" evidence="7">
    <location>
        <begin position="146"/>
        <end position="165"/>
    </location>
</feature>
<feature type="transmembrane region" description="Helical" evidence="7">
    <location>
        <begin position="20"/>
        <end position="43"/>
    </location>
</feature>
<dbReference type="InterPro" id="IPR011701">
    <property type="entry name" value="MFS"/>
</dbReference>
<dbReference type="SUPFAM" id="SSF103473">
    <property type="entry name" value="MFS general substrate transporter"/>
    <property type="match status" value="1"/>
</dbReference>